<dbReference type="InterPro" id="IPR036259">
    <property type="entry name" value="MFS_trans_sf"/>
</dbReference>
<feature type="transmembrane region" description="Helical" evidence="9">
    <location>
        <begin position="87"/>
        <end position="107"/>
    </location>
</feature>
<dbReference type="GO" id="GO:0022857">
    <property type="term" value="F:transmembrane transporter activity"/>
    <property type="evidence" value="ECO:0007669"/>
    <property type="project" value="InterPro"/>
</dbReference>
<dbReference type="EMBL" id="QANS01000008">
    <property type="protein sequence ID" value="PTU29120.1"/>
    <property type="molecule type" value="Genomic_DNA"/>
</dbReference>
<comment type="similarity">
    <text evidence="7">Belongs to the major facilitator superfamily. Drug:H(+) antiporter-3 (DHA3) (TC 2.A.1.21) family.</text>
</comment>
<reference evidence="11 12" key="1">
    <citation type="submission" date="2018-04" db="EMBL/GenBank/DDBJ databases">
        <title>Novel species isolated from glacier.</title>
        <authorList>
            <person name="Liu Q."/>
            <person name="Xin Y.-H."/>
        </authorList>
    </citation>
    <scope>NUCLEOTIDE SEQUENCE [LARGE SCALE GENOMIC DNA]</scope>
    <source>
        <strain evidence="11 12">GT1R17</strain>
    </source>
</reference>
<comment type="caution">
    <text evidence="11">The sequence shown here is derived from an EMBL/GenBank/DDBJ whole genome shotgun (WGS) entry which is preliminary data.</text>
</comment>
<feature type="transmembrane region" description="Helical" evidence="9">
    <location>
        <begin position="383"/>
        <end position="407"/>
    </location>
</feature>
<evidence type="ECO:0000256" key="6">
    <source>
        <dbReference type="ARBA" id="ARBA00023136"/>
    </source>
</evidence>
<name>A0A2T5MBK4_9GAMM</name>
<comment type="subcellular location">
    <subcellularLocation>
        <location evidence="1">Cell membrane</location>
        <topology evidence="1">Multi-pass membrane protein</topology>
    </subcellularLocation>
</comment>
<dbReference type="AlphaFoldDB" id="A0A2T5MBK4"/>
<evidence type="ECO:0000256" key="2">
    <source>
        <dbReference type="ARBA" id="ARBA00022448"/>
    </source>
</evidence>
<evidence type="ECO:0000256" key="1">
    <source>
        <dbReference type="ARBA" id="ARBA00004651"/>
    </source>
</evidence>
<dbReference type="Proteomes" id="UP000244248">
    <property type="component" value="Unassembled WGS sequence"/>
</dbReference>
<sequence>MNEDRSPIKAYDPYAALRYPEFRNLIIGTFLTSAALLIQMVVLGYELYKMTHDPLVLGLIGLAEAVPFIGLALFGGYLADRRDKRTLMQQSLLVIIAGSAILAWATLPSTRVQLSQTTMLLIIYGVIALLGLARGIYSPASSSLKAFLVPREIYGNSSTWSSTFWQAGAIVGPASAGFLYAGFGFSTTMMIVVGMLVLNFVLISRIAKKPVPVAPPHESIWVSLREGLDYVFSNKIILYAISLDMFSVLFGGVVAILPIFAEDILHVGAEGLGLMRAAPAVGAMLTVIYCTYNPPLNKAWRNLLLAVLGFGVATLVFALSKNFWLSVLALFFTGAFDSISVVIRQTIMQVMPPDHLRGRVVAVNSIFISSSNELGAFESGVAARLLGVVPSVVFGGVATLGTVAYIWRRSKDLFTVRLS</sequence>
<feature type="domain" description="Major facilitator superfamily (MFS) profile" evidence="10">
    <location>
        <begin position="1"/>
        <end position="211"/>
    </location>
</feature>
<dbReference type="CDD" id="cd06173">
    <property type="entry name" value="MFS_MefA_like"/>
    <property type="match status" value="1"/>
</dbReference>
<feature type="transmembrane region" description="Helical" evidence="9">
    <location>
        <begin position="119"/>
        <end position="137"/>
    </location>
</feature>
<feature type="transmembrane region" description="Helical" evidence="9">
    <location>
        <begin position="178"/>
        <end position="202"/>
    </location>
</feature>
<keyword evidence="4 9" id="KW-0812">Transmembrane</keyword>
<feature type="transmembrane region" description="Helical" evidence="9">
    <location>
        <begin position="323"/>
        <end position="344"/>
    </location>
</feature>
<dbReference type="PANTHER" id="PTHR23513">
    <property type="entry name" value="INTEGRAL MEMBRANE EFFLUX PROTEIN-RELATED"/>
    <property type="match status" value="1"/>
</dbReference>
<evidence type="ECO:0000256" key="9">
    <source>
        <dbReference type="SAM" id="Phobius"/>
    </source>
</evidence>
<keyword evidence="2" id="KW-0813">Transport</keyword>
<evidence type="ECO:0000313" key="11">
    <source>
        <dbReference type="EMBL" id="PTU29120.1"/>
    </source>
</evidence>
<organism evidence="11 12">
    <name type="scientific">Stenotrophobium rhamnosiphilum</name>
    <dbReference type="NCBI Taxonomy" id="2029166"/>
    <lineage>
        <taxon>Bacteria</taxon>
        <taxon>Pseudomonadati</taxon>
        <taxon>Pseudomonadota</taxon>
        <taxon>Gammaproteobacteria</taxon>
        <taxon>Nevskiales</taxon>
        <taxon>Nevskiaceae</taxon>
        <taxon>Stenotrophobium</taxon>
    </lineage>
</organism>
<accession>A0A2T5MBK4</accession>
<dbReference type="RefSeq" id="WP_107941652.1">
    <property type="nucleotide sequence ID" value="NZ_QANS01000008.1"/>
</dbReference>
<keyword evidence="12" id="KW-1185">Reference proteome</keyword>
<dbReference type="PROSITE" id="PS50850">
    <property type="entry name" value="MFS"/>
    <property type="match status" value="1"/>
</dbReference>
<evidence type="ECO:0000313" key="12">
    <source>
        <dbReference type="Proteomes" id="UP000244248"/>
    </source>
</evidence>
<dbReference type="PANTHER" id="PTHR23513:SF9">
    <property type="entry name" value="ENTEROBACTIN EXPORTER ENTS"/>
    <property type="match status" value="1"/>
</dbReference>
<feature type="transmembrane region" description="Helical" evidence="9">
    <location>
        <begin position="236"/>
        <end position="261"/>
    </location>
</feature>
<dbReference type="GO" id="GO:0005886">
    <property type="term" value="C:plasma membrane"/>
    <property type="evidence" value="ECO:0007669"/>
    <property type="project" value="UniProtKB-SubCell"/>
</dbReference>
<evidence type="ECO:0000256" key="5">
    <source>
        <dbReference type="ARBA" id="ARBA00022989"/>
    </source>
</evidence>
<dbReference type="Gene3D" id="1.20.1250.20">
    <property type="entry name" value="MFS general substrate transporter like domains"/>
    <property type="match status" value="1"/>
</dbReference>
<feature type="transmembrane region" description="Helical" evidence="9">
    <location>
        <begin position="273"/>
        <end position="292"/>
    </location>
</feature>
<evidence type="ECO:0000256" key="3">
    <source>
        <dbReference type="ARBA" id="ARBA00022475"/>
    </source>
</evidence>
<gene>
    <name evidence="11" type="ORF">CJD38_17360</name>
</gene>
<evidence type="ECO:0000256" key="7">
    <source>
        <dbReference type="ARBA" id="ARBA00038075"/>
    </source>
</evidence>
<keyword evidence="6 9" id="KW-0472">Membrane</keyword>
<feature type="transmembrane region" description="Helical" evidence="9">
    <location>
        <begin position="55"/>
        <end position="75"/>
    </location>
</feature>
<evidence type="ECO:0000256" key="8">
    <source>
        <dbReference type="ARBA" id="ARBA00040914"/>
    </source>
</evidence>
<dbReference type="OrthoDB" id="7283966at2"/>
<proteinExistence type="inferred from homology"/>
<dbReference type="InterPro" id="IPR020846">
    <property type="entry name" value="MFS_dom"/>
</dbReference>
<dbReference type="SUPFAM" id="SSF103473">
    <property type="entry name" value="MFS general substrate transporter"/>
    <property type="match status" value="1"/>
</dbReference>
<dbReference type="Pfam" id="PF07690">
    <property type="entry name" value="MFS_1"/>
    <property type="match status" value="1"/>
</dbReference>
<keyword evidence="5 9" id="KW-1133">Transmembrane helix</keyword>
<keyword evidence="3" id="KW-1003">Cell membrane</keyword>
<protein>
    <recommendedName>
        <fullName evidence="8">Multidrug efflux pump Tap</fullName>
    </recommendedName>
</protein>
<evidence type="ECO:0000259" key="10">
    <source>
        <dbReference type="PROSITE" id="PS50850"/>
    </source>
</evidence>
<feature type="transmembrane region" description="Helical" evidence="9">
    <location>
        <begin position="299"/>
        <end position="317"/>
    </location>
</feature>
<dbReference type="InterPro" id="IPR011701">
    <property type="entry name" value="MFS"/>
</dbReference>
<feature type="transmembrane region" description="Helical" evidence="9">
    <location>
        <begin position="25"/>
        <end position="48"/>
    </location>
</feature>
<evidence type="ECO:0000256" key="4">
    <source>
        <dbReference type="ARBA" id="ARBA00022692"/>
    </source>
</evidence>